<proteinExistence type="predicted"/>
<reference evidence="1" key="1">
    <citation type="submission" date="2021-05" db="EMBL/GenBank/DDBJ databases">
        <authorList>
            <person name="Pietrasiak N."/>
            <person name="Ward R."/>
            <person name="Stajich J.E."/>
            <person name="Kurbessoian T."/>
        </authorList>
    </citation>
    <scope>NUCLEOTIDE SEQUENCE</scope>
    <source>
        <strain evidence="1">GSE-NOS-MK-12-04C</strain>
    </source>
</reference>
<name>A0A951QMW2_9CYAN</name>
<evidence type="ECO:0000313" key="2">
    <source>
        <dbReference type="Proteomes" id="UP000729701"/>
    </source>
</evidence>
<gene>
    <name evidence="1" type="ORF">KME60_16185</name>
</gene>
<evidence type="ECO:0000313" key="1">
    <source>
        <dbReference type="EMBL" id="MBW4668912.1"/>
    </source>
</evidence>
<accession>A0A951QMW2</accession>
<dbReference type="Proteomes" id="UP000729701">
    <property type="component" value="Unassembled WGS sequence"/>
</dbReference>
<organism evidence="1 2">
    <name type="scientific">Cyanomargarita calcarea GSE-NOS-MK-12-04C</name>
    <dbReference type="NCBI Taxonomy" id="2839659"/>
    <lineage>
        <taxon>Bacteria</taxon>
        <taxon>Bacillati</taxon>
        <taxon>Cyanobacteriota</taxon>
        <taxon>Cyanophyceae</taxon>
        <taxon>Nostocales</taxon>
        <taxon>Cyanomargaritaceae</taxon>
        <taxon>Cyanomargarita</taxon>
    </lineage>
</organism>
<dbReference type="EMBL" id="JAHHGZ010000016">
    <property type="protein sequence ID" value="MBW4668912.1"/>
    <property type="molecule type" value="Genomic_DNA"/>
</dbReference>
<comment type="caution">
    <text evidence="1">The sequence shown here is derived from an EMBL/GenBank/DDBJ whole genome shotgun (WGS) entry which is preliminary data.</text>
</comment>
<protein>
    <submittedName>
        <fullName evidence="1">Uncharacterized protein</fullName>
    </submittedName>
</protein>
<dbReference type="AlphaFoldDB" id="A0A951QMW2"/>
<sequence>MKSIKLNKKVGADGILHLDIPVEMPDTEIEVTVTIQRVTSQQGWMPGFFEEVIGGWVGEPLTRPEQGEYENREQLF</sequence>
<reference evidence="1" key="2">
    <citation type="journal article" date="2022" name="Microbiol. Resour. Announc.">
        <title>Metagenome Sequencing to Explore Phylogenomics of Terrestrial Cyanobacteria.</title>
        <authorList>
            <person name="Ward R.D."/>
            <person name="Stajich J.E."/>
            <person name="Johansen J.R."/>
            <person name="Huntemann M."/>
            <person name="Clum A."/>
            <person name="Foster B."/>
            <person name="Foster B."/>
            <person name="Roux S."/>
            <person name="Palaniappan K."/>
            <person name="Varghese N."/>
            <person name="Mukherjee S."/>
            <person name="Reddy T.B.K."/>
            <person name="Daum C."/>
            <person name="Copeland A."/>
            <person name="Chen I.A."/>
            <person name="Ivanova N.N."/>
            <person name="Kyrpides N.C."/>
            <person name="Shapiro N."/>
            <person name="Eloe-Fadrosh E.A."/>
            <person name="Pietrasiak N."/>
        </authorList>
    </citation>
    <scope>NUCLEOTIDE SEQUENCE</scope>
    <source>
        <strain evidence="1">GSE-NOS-MK-12-04C</strain>
    </source>
</reference>